<keyword evidence="2" id="KW-1133">Transmembrane helix</keyword>
<feature type="transmembrane region" description="Helical" evidence="2">
    <location>
        <begin position="248"/>
        <end position="265"/>
    </location>
</feature>
<evidence type="ECO:0000313" key="4">
    <source>
        <dbReference type="Proteomes" id="UP000017836"/>
    </source>
</evidence>
<reference evidence="4" key="1">
    <citation type="journal article" date="2013" name="Science">
        <title>The Amborella genome and the evolution of flowering plants.</title>
        <authorList>
            <consortium name="Amborella Genome Project"/>
        </authorList>
    </citation>
    <scope>NUCLEOTIDE SEQUENCE [LARGE SCALE GENOMIC DNA]</scope>
</reference>
<keyword evidence="2" id="KW-0812">Transmembrane</keyword>
<evidence type="ECO:0000313" key="3">
    <source>
        <dbReference type="EMBL" id="ERN12560.1"/>
    </source>
</evidence>
<keyword evidence="2" id="KW-0472">Membrane</keyword>
<dbReference type="OMA" id="TIFAFEF"/>
<feature type="transmembrane region" description="Helical" evidence="2">
    <location>
        <begin position="304"/>
        <end position="327"/>
    </location>
</feature>
<dbReference type="EMBL" id="KI392614">
    <property type="protein sequence ID" value="ERN12560.1"/>
    <property type="molecule type" value="Genomic_DNA"/>
</dbReference>
<feature type="transmembrane region" description="Helical" evidence="2">
    <location>
        <begin position="458"/>
        <end position="476"/>
    </location>
</feature>
<dbReference type="Pfam" id="PF12056">
    <property type="entry name" value="DUF3537"/>
    <property type="match status" value="1"/>
</dbReference>
<keyword evidence="4" id="KW-1185">Reference proteome</keyword>
<feature type="region of interest" description="Disordered" evidence="1">
    <location>
        <begin position="384"/>
        <end position="416"/>
    </location>
</feature>
<name>W1PYH6_AMBTC</name>
<dbReference type="OrthoDB" id="1895543at2759"/>
<accession>W1PYH6</accession>
<evidence type="ECO:0000256" key="1">
    <source>
        <dbReference type="SAM" id="MobiDB-lite"/>
    </source>
</evidence>
<feature type="transmembrane region" description="Helical" evidence="2">
    <location>
        <begin position="339"/>
        <end position="359"/>
    </location>
</feature>
<dbReference type="Proteomes" id="UP000017836">
    <property type="component" value="Unassembled WGS sequence"/>
</dbReference>
<feature type="transmembrane region" description="Helical" evidence="2">
    <location>
        <begin position="108"/>
        <end position="129"/>
    </location>
</feature>
<dbReference type="HOGENOM" id="CLU_051432_0_0_1"/>
<dbReference type="PANTHER" id="PTHR31963">
    <property type="entry name" value="RAS GUANINE NUCLEOTIDE EXCHANGE FACTOR K"/>
    <property type="match status" value="1"/>
</dbReference>
<proteinExistence type="predicted"/>
<dbReference type="InterPro" id="IPR021924">
    <property type="entry name" value="DUF3537"/>
</dbReference>
<organism evidence="3 4">
    <name type="scientific">Amborella trichopoda</name>
    <dbReference type="NCBI Taxonomy" id="13333"/>
    <lineage>
        <taxon>Eukaryota</taxon>
        <taxon>Viridiplantae</taxon>
        <taxon>Streptophyta</taxon>
        <taxon>Embryophyta</taxon>
        <taxon>Tracheophyta</taxon>
        <taxon>Spermatophyta</taxon>
        <taxon>Magnoliopsida</taxon>
        <taxon>Amborellales</taxon>
        <taxon>Amborellaceae</taxon>
        <taxon>Amborella</taxon>
    </lineage>
</organism>
<dbReference type="PANTHER" id="PTHR31963:SF4">
    <property type="entry name" value="GUSTATORY RECEPTOR"/>
    <property type="match status" value="1"/>
</dbReference>
<sequence>MNPFKKPLSLHPNIHHFMAHHLSNFSGGAIVNFLPPNAKFRPPEEMLHENSGENHVGIRPDTGNLAGVPLLLRSCYARSQSFHDDELYNFRMSLRWWALDQSSKPTKLISWLTFCVFTLVVPITSLVLVRAPSRAIAIEKWVQLPESGLAAIAFFSLSRSVRKHGLRKILFLDQLAEDTHEIRRNYSSELERAFKGLAFMLLPSFSVELAHKVVFFSCTDVGILKGGFAAKWVVFGFVLASWIYRTGVYLLVCVLFSLTCELQILRLQGLRKKLEDGGSESEVGVIFREHVRIRRQLSVMSHRCRGFILGSLGTITVSQLGALIMVFSSKFQKDFFNSGDLLVCSAVQLCGVFLCLLGAAKITHRAQGIVSIATRWHASMTLEPKTKRSYSNSGEPSAPPINGENFLATNNSSDPESPDALFISPSLHSSFEVRQAFVSYLQHNSGGITLFGFTLDRGLLHTIFAFEFSLVLWILSKVVVIS</sequence>
<dbReference type="eggNOG" id="ENOG502QVVK">
    <property type="taxonomic scope" value="Eukaryota"/>
</dbReference>
<dbReference type="AlphaFoldDB" id="W1PYH6"/>
<feature type="transmembrane region" description="Helical" evidence="2">
    <location>
        <begin position="222"/>
        <end position="242"/>
    </location>
</feature>
<dbReference type="STRING" id="13333.W1PYH6"/>
<evidence type="ECO:0000256" key="2">
    <source>
        <dbReference type="SAM" id="Phobius"/>
    </source>
</evidence>
<protein>
    <submittedName>
        <fullName evidence="3">Uncharacterized protein</fullName>
    </submittedName>
</protein>
<dbReference type="Gramene" id="ERN12560">
    <property type="protein sequence ID" value="ERN12560"/>
    <property type="gene ID" value="AMTR_s00025p00209050"/>
</dbReference>
<gene>
    <name evidence="3" type="ORF">AMTR_s00025p00209050</name>
</gene>